<dbReference type="InterPro" id="IPR050570">
    <property type="entry name" value="Cell_wall_metabolism_enzyme"/>
</dbReference>
<evidence type="ECO:0000259" key="4">
    <source>
        <dbReference type="Pfam" id="PF01551"/>
    </source>
</evidence>
<keyword evidence="2" id="KW-0175">Coiled coil</keyword>
<keyword evidence="5" id="KW-0378">Hydrolase</keyword>
<dbReference type="SUPFAM" id="SSF51261">
    <property type="entry name" value="Duplicated hybrid motif"/>
    <property type="match status" value="1"/>
</dbReference>
<dbReference type="Proteomes" id="UP000182652">
    <property type="component" value="Unassembled WGS sequence"/>
</dbReference>
<feature type="compositionally biased region" description="Low complexity" evidence="3">
    <location>
        <begin position="312"/>
        <end position="328"/>
    </location>
</feature>
<dbReference type="Gene3D" id="6.10.250.3150">
    <property type="match status" value="1"/>
</dbReference>
<dbReference type="GO" id="GO:0004222">
    <property type="term" value="F:metalloendopeptidase activity"/>
    <property type="evidence" value="ECO:0007669"/>
    <property type="project" value="TreeGrafter"/>
</dbReference>
<name>A0A1H4N002_9MICC</name>
<sequence length="482" mass="50610">MNVAGPTQRALAKAARLRFPYDGELCRKAARRTIGASAVVVLLLGLGLTPSQADNLDDQQQALQNRANQVQSSLEFLDGKIAKSAADLTLFQGRLPGAQKALADAQGRVAAAASEAQSLAVRVDAAQQSKAKLAQEMTQDKAKSSETKKLIGQIATQAYKSGGVPNDLTLFFGATDTEKLVSSMDLADQALRTQNAAMEKLNQQSAVNVNQPARLAAVEQEIADLKAQADAALAREQSARDEAARQKAAVDKLVSDTTRLNKELEASKPAIQAQLAKVNQAQDQVAAQIKARDERLRQEWLAEQRRKAEAAAAAAAAEAARQGQAQPPAQQPYVPPAPGPISSFGIRAPFDGNPPITSGWGWRAVPPGTIDFWGTGGYMHTGVDFGVGCGTPVHAAASGTVTLAGWITTGGGWTVQVSHGVVQGNALTTVNYHNSSVVVSAGQHVEQGQVIAYSGSSGNSTGCHAHFETWVNGSPVDPMTML</sequence>
<evidence type="ECO:0000256" key="3">
    <source>
        <dbReference type="SAM" id="MobiDB-lite"/>
    </source>
</evidence>
<feature type="coiled-coil region" evidence="2">
    <location>
        <begin position="116"/>
        <end position="143"/>
    </location>
</feature>
<feature type="compositionally biased region" description="Pro residues" evidence="3">
    <location>
        <begin position="329"/>
        <end position="339"/>
    </location>
</feature>
<keyword evidence="6" id="KW-1185">Reference proteome</keyword>
<dbReference type="RefSeq" id="WP_139244663.1">
    <property type="nucleotide sequence ID" value="NZ_FNSN01000003.1"/>
</dbReference>
<dbReference type="InterPro" id="IPR016047">
    <property type="entry name" value="M23ase_b-sheet_dom"/>
</dbReference>
<feature type="region of interest" description="Disordered" evidence="3">
    <location>
        <begin position="312"/>
        <end position="348"/>
    </location>
</feature>
<proteinExistence type="predicted"/>
<evidence type="ECO:0000313" key="5">
    <source>
        <dbReference type="EMBL" id="SEB88553.1"/>
    </source>
</evidence>
<dbReference type="STRING" id="156980.SAMN04489745_1507"/>
<dbReference type="PANTHER" id="PTHR21666">
    <property type="entry name" value="PEPTIDASE-RELATED"/>
    <property type="match status" value="1"/>
</dbReference>
<dbReference type="Pfam" id="PF01551">
    <property type="entry name" value="Peptidase_M23"/>
    <property type="match status" value="1"/>
</dbReference>
<dbReference type="AlphaFoldDB" id="A0A1H4N002"/>
<dbReference type="Gene3D" id="2.70.70.10">
    <property type="entry name" value="Glucose Permease (Domain IIA)"/>
    <property type="match status" value="1"/>
</dbReference>
<dbReference type="InterPro" id="IPR011055">
    <property type="entry name" value="Dup_hybrid_motif"/>
</dbReference>
<evidence type="ECO:0000256" key="2">
    <source>
        <dbReference type="SAM" id="Coils"/>
    </source>
</evidence>
<evidence type="ECO:0000313" key="6">
    <source>
        <dbReference type="Proteomes" id="UP000182652"/>
    </source>
</evidence>
<dbReference type="CDD" id="cd12797">
    <property type="entry name" value="M23_peptidase"/>
    <property type="match status" value="1"/>
</dbReference>
<keyword evidence="1" id="KW-0732">Signal</keyword>
<dbReference type="PANTHER" id="PTHR21666:SF289">
    <property type="entry name" value="L-ALA--D-GLU ENDOPEPTIDASE"/>
    <property type="match status" value="1"/>
</dbReference>
<protein>
    <submittedName>
        <fullName evidence="5">Murein DD-endopeptidase MepM and murein hydrolase activator NlpD, contain LysM domain</fullName>
    </submittedName>
</protein>
<dbReference type="SUPFAM" id="SSF57997">
    <property type="entry name" value="Tropomyosin"/>
    <property type="match status" value="1"/>
</dbReference>
<feature type="coiled-coil region" evidence="2">
    <location>
        <begin position="184"/>
        <end position="242"/>
    </location>
</feature>
<reference evidence="5 6" key="1">
    <citation type="submission" date="2016-10" db="EMBL/GenBank/DDBJ databases">
        <authorList>
            <person name="de Groot N.N."/>
        </authorList>
    </citation>
    <scope>NUCLEOTIDE SEQUENCE [LARGE SCALE GENOMIC DNA]</scope>
    <source>
        <strain evidence="5 6">DSM 10495</strain>
    </source>
</reference>
<dbReference type="EMBL" id="FNSN01000003">
    <property type="protein sequence ID" value="SEB88553.1"/>
    <property type="molecule type" value="Genomic_DNA"/>
</dbReference>
<feature type="domain" description="M23ase beta-sheet core" evidence="4">
    <location>
        <begin position="379"/>
        <end position="478"/>
    </location>
</feature>
<accession>A0A1H4N002</accession>
<organism evidence="5 6">
    <name type="scientific">Arthrobacter woluwensis</name>
    <dbReference type="NCBI Taxonomy" id="156980"/>
    <lineage>
        <taxon>Bacteria</taxon>
        <taxon>Bacillati</taxon>
        <taxon>Actinomycetota</taxon>
        <taxon>Actinomycetes</taxon>
        <taxon>Micrococcales</taxon>
        <taxon>Micrococcaceae</taxon>
        <taxon>Arthrobacter</taxon>
    </lineage>
</organism>
<gene>
    <name evidence="5" type="ORF">SAMN04489745_1507</name>
</gene>
<evidence type="ECO:0000256" key="1">
    <source>
        <dbReference type="ARBA" id="ARBA00022729"/>
    </source>
</evidence>